<organism evidence="3 4">
    <name type="scientific">Minwuia thermotolerans</name>
    <dbReference type="NCBI Taxonomy" id="2056226"/>
    <lineage>
        <taxon>Bacteria</taxon>
        <taxon>Pseudomonadati</taxon>
        <taxon>Pseudomonadota</taxon>
        <taxon>Alphaproteobacteria</taxon>
        <taxon>Minwuiales</taxon>
        <taxon>Minwuiaceae</taxon>
        <taxon>Minwuia</taxon>
    </lineage>
</organism>
<dbReference type="InterPro" id="IPR012340">
    <property type="entry name" value="NA-bd_OB-fold"/>
</dbReference>
<accession>A0A2M9G1L7</accession>
<evidence type="ECO:0000259" key="2">
    <source>
        <dbReference type="Pfam" id="PF12172"/>
    </source>
</evidence>
<dbReference type="Proteomes" id="UP000229498">
    <property type="component" value="Unassembled WGS sequence"/>
</dbReference>
<evidence type="ECO:0000259" key="1">
    <source>
        <dbReference type="Pfam" id="PF01796"/>
    </source>
</evidence>
<evidence type="ECO:0000313" key="4">
    <source>
        <dbReference type="Proteomes" id="UP000229498"/>
    </source>
</evidence>
<feature type="domain" description="ChsH2 rubredoxin-like zinc ribbon" evidence="2">
    <location>
        <begin position="22"/>
        <end position="57"/>
    </location>
</feature>
<dbReference type="InterPro" id="IPR002878">
    <property type="entry name" value="ChsH2_C"/>
</dbReference>
<dbReference type="SUPFAM" id="SSF50249">
    <property type="entry name" value="Nucleic acid-binding proteins"/>
    <property type="match status" value="1"/>
</dbReference>
<proteinExistence type="predicted"/>
<dbReference type="EMBL" id="PHIG01000032">
    <property type="protein sequence ID" value="PJK29603.1"/>
    <property type="molecule type" value="Genomic_DNA"/>
</dbReference>
<comment type="caution">
    <text evidence="3">The sequence shown here is derived from an EMBL/GenBank/DDBJ whole genome shotgun (WGS) entry which is preliminary data.</text>
</comment>
<dbReference type="PANTHER" id="PTHR34075">
    <property type="entry name" value="BLR3430 PROTEIN"/>
    <property type="match status" value="1"/>
</dbReference>
<sequence>MSDARATTKPVPVPTVDSEGFWTACAGERLTVQRCGACGAAQFYPRNRCTACGSADLSLIDAAGTGTVFTFTVNHRAPTAAFAAEAPYVIALVDLDEGPRMMMNVIGCAPAEVSIGMKVRIVFEARGGMKLPQATPA</sequence>
<reference evidence="3 4" key="1">
    <citation type="submission" date="2017-11" db="EMBL/GenBank/DDBJ databases">
        <title>Draft genome sequence of Rhizobiales bacterium SY3-13.</title>
        <authorList>
            <person name="Sun C."/>
        </authorList>
    </citation>
    <scope>NUCLEOTIDE SEQUENCE [LARGE SCALE GENOMIC DNA]</scope>
    <source>
        <strain evidence="3 4">SY3-13</strain>
    </source>
</reference>
<feature type="domain" description="ChsH2 C-terminal OB-fold" evidence="1">
    <location>
        <begin position="61"/>
        <end position="124"/>
    </location>
</feature>
<dbReference type="RefSeq" id="WP_109793628.1">
    <property type="nucleotide sequence ID" value="NZ_PHIG01000032.1"/>
</dbReference>
<protein>
    <recommendedName>
        <fullName evidence="5">DNA-binding protein</fullName>
    </recommendedName>
</protein>
<evidence type="ECO:0008006" key="5">
    <source>
        <dbReference type="Google" id="ProtNLM"/>
    </source>
</evidence>
<evidence type="ECO:0000313" key="3">
    <source>
        <dbReference type="EMBL" id="PJK29603.1"/>
    </source>
</evidence>
<dbReference type="Pfam" id="PF01796">
    <property type="entry name" value="OB_ChsH2_C"/>
    <property type="match status" value="1"/>
</dbReference>
<gene>
    <name evidence="3" type="ORF">CVT23_11140</name>
</gene>
<name>A0A2M9G1L7_9PROT</name>
<dbReference type="InterPro" id="IPR052513">
    <property type="entry name" value="Thioester_dehydratase-like"/>
</dbReference>
<keyword evidence="4" id="KW-1185">Reference proteome</keyword>
<dbReference type="AlphaFoldDB" id="A0A2M9G1L7"/>
<dbReference type="OrthoDB" id="3182121at2"/>
<dbReference type="Gene3D" id="6.10.30.10">
    <property type="match status" value="1"/>
</dbReference>
<dbReference type="Pfam" id="PF12172">
    <property type="entry name" value="zf-ChsH2"/>
    <property type="match status" value="1"/>
</dbReference>
<dbReference type="PANTHER" id="PTHR34075:SF5">
    <property type="entry name" value="BLR3430 PROTEIN"/>
    <property type="match status" value="1"/>
</dbReference>
<dbReference type="InterPro" id="IPR022002">
    <property type="entry name" value="ChsH2_Znr"/>
</dbReference>